<evidence type="ECO:0000313" key="2">
    <source>
        <dbReference type="Proteomes" id="UP000234275"/>
    </source>
</evidence>
<proteinExistence type="predicted"/>
<gene>
    <name evidence="1" type="ORF">P170DRAFT_26186</name>
</gene>
<dbReference type="AlphaFoldDB" id="A0A2I2GPN9"/>
<dbReference type="GeneID" id="36550780"/>
<sequence>MHAVLAIVFVVGTLLNQVEIFLSLIHLCICPRPSPFPHPVLRAWGIGRHPSCHLRATNPILWPQSPWPRRSASFGIWIWIWIRSWVMSSVKGYIRRACISESSSPAGLLTFPN</sequence>
<dbReference type="EMBL" id="MSFO01000001">
    <property type="protein sequence ID" value="PLB54847.1"/>
    <property type="molecule type" value="Genomic_DNA"/>
</dbReference>
<accession>A0A2I2GPN9</accession>
<dbReference type="Proteomes" id="UP000234275">
    <property type="component" value="Unassembled WGS sequence"/>
</dbReference>
<dbReference type="RefSeq" id="XP_024710149.1">
    <property type="nucleotide sequence ID" value="XM_024843081.1"/>
</dbReference>
<dbReference type="VEuPathDB" id="FungiDB:P170DRAFT_26186"/>
<organism evidence="1 2">
    <name type="scientific">Aspergillus steynii IBT 23096</name>
    <dbReference type="NCBI Taxonomy" id="1392250"/>
    <lineage>
        <taxon>Eukaryota</taxon>
        <taxon>Fungi</taxon>
        <taxon>Dikarya</taxon>
        <taxon>Ascomycota</taxon>
        <taxon>Pezizomycotina</taxon>
        <taxon>Eurotiomycetes</taxon>
        <taxon>Eurotiomycetidae</taxon>
        <taxon>Eurotiales</taxon>
        <taxon>Aspergillaceae</taxon>
        <taxon>Aspergillus</taxon>
        <taxon>Aspergillus subgen. Circumdati</taxon>
    </lineage>
</organism>
<comment type="caution">
    <text evidence="1">The sequence shown here is derived from an EMBL/GenBank/DDBJ whole genome shotgun (WGS) entry which is preliminary data.</text>
</comment>
<reference evidence="1 2" key="1">
    <citation type="submission" date="2016-12" db="EMBL/GenBank/DDBJ databases">
        <title>The genomes of Aspergillus section Nigri reveals drivers in fungal speciation.</title>
        <authorList>
            <consortium name="DOE Joint Genome Institute"/>
            <person name="Vesth T.C."/>
            <person name="Nybo J."/>
            <person name="Theobald S."/>
            <person name="Brandl J."/>
            <person name="Frisvad J.C."/>
            <person name="Nielsen K.F."/>
            <person name="Lyhne E.K."/>
            <person name="Kogle M.E."/>
            <person name="Kuo A."/>
            <person name="Riley R."/>
            <person name="Clum A."/>
            <person name="Nolan M."/>
            <person name="Lipzen A."/>
            <person name="Salamov A."/>
            <person name="Henrissat B."/>
            <person name="Wiebenga A."/>
            <person name="De Vries R.P."/>
            <person name="Grigoriev I.V."/>
            <person name="Mortensen U.H."/>
            <person name="Andersen M.R."/>
            <person name="Baker S.E."/>
        </authorList>
    </citation>
    <scope>NUCLEOTIDE SEQUENCE [LARGE SCALE GENOMIC DNA]</scope>
    <source>
        <strain evidence="1 2">IBT 23096</strain>
    </source>
</reference>
<evidence type="ECO:0000313" key="1">
    <source>
        <dbReference type="EMBL" id="PLB54847.1"/>
    </source>
</evidence>
<keyword evidence="2" id="KW-1185">Reference proteome</keyword>
<name>A0A2I2GPN9_9EURO</name>
<protein>
    <submittedName>
        <fullName evidence="1">Uncharacterized protein</fullName>
    </submittedName>
</protein>